<name>A0A9P8QQR3_9HYPO</name>
<accession>A0A9P8QQR3</accession>
<protein>
    <submittedName>
        <fullName evidence="1">Uncharacterized protein</fullName>
    </submittedName>
</protein>
<evidence type="ECO:0000313" key="1">
    <source>
        <dbReference type="EMBL" id="KAH6607033.1"/>
    </source>
</evidence>
<gene>
    <name evidence="1" type="ORF">Trco_003346</name>
</gene>
<evidence type="ECO:0000313" key="2">
    <source>
        <dbReference type="Proteomes" id="UP000827724"/>
    </source>
</evidence>
<comment type="caution">
    <text evidence="1">The sequence shown here is derived from an EMBL/GenBank/DDBJ whole genome shotgun (WGS) entry which is preliminary data.</text>
</comment>
<proteinExistence type="predicted"/>
<dbReference type="Proteomes" id="UP000827724">
    <property type="component" value="Unassembled WGS sequence"/>
</dbReference>
<dbReference type="AlphaFoldDB" id="A0A9P8QQR3"/>
<reference evidence="1" key="1">
    <citation type="submission" date="2021-08" db="EMBL/GenBank/DDBJ databases">
        <title>Chromosome-Level Trichoderma cornu-damae using Hi-C Data.</title>
        <authorList>
            <person name="Kim C.S."/>
        </authorList>
    </citation>
    <scope>NUCLEOTIDE SEQUENCE</scope>
    <source>
        <strain evidence="1">KA19-0412C</strain>
    </source>
</reference>
<dbReference type="EMBL" id="JAIWOZ010000003">
    <property type="protein sequence ID" value="KAH6607033.1"/>
    <property type="molecule type" value="Genomic_DNA"/>
</dbReference>
<keyword evidence="2" id="KW-1185">Reference proteome</keyword>
<organism evidence="1 2">
    <name type="scientific">Trichoderma cornu-damae</name>
    <dbReference type="NCBI Taxonomy" id="654480"/>
    <lineage>
        <taxon>Eukaryota</taxon>
        <taxon>Fungi</taxon>
        <taxon>Dikarya</taxon>
        <taxon>Ascomycota</taxon>
        <taxon>Pezizomycotina</taxon>
        <taxon>Sordariomycetes</taxon>
        <taxon>Hypocreomycetidae</taxon>
        <taxon>Hypocreales</taxon>
        <taxon>Hypocreaceae</taxon>
        <taxon>Trichoderma</taxon>
    </lineage>
</organism>
<sequence length="88" mass="10062">MRSLGKLDLVYAQIRNDATARRTSYAREVVAKSTIEKGRQMRGDVQERHMGGIITMWGTAKLNGENKLECFIDSNKMDAEHENADNRY</sequence>